<reference evidence="1 2" key="1">
    <citation type="submission" date="2015-08" db="EMBL/GenBank/DDBJ databases">
        <title>Complete genome sequence of Rufibacter tibetensis strain 1351t, a radiation-resistant bacterium from tibet plateau.</title>
        <authorList>
            <person name="Dai J."/>
        </authorList>
    </citation>
    <scope>NUCLEOTIDE SEQUENCE [LARGE SCALE GENOMIC DNA]</scope>
    <source>
        <strain evidence="1 2">1351</strain>
    </source>
</reference>
<organism evidence="1 2">
    <name type="scientific">Rufibacter tibetensis</name>
    <dbReference type="NCBI Taxonomy" id="512763"/>
    <lineage>
        <taxon>Bacteria</taxon>
        <taxon>Pseudomonadati</taxon>
        <taxon>Bacteroidota</taxon>
        <taxon>Cytophagia</taxon>
        <taxon>Cytophagales</taxon>
        <taxon>Hymenobacteraceae</taxon>
        <taxon>Rufibacter</taxon>
    </lineage>
</organism>
<dbReference type="KEGG" id="rti:DC20_00615"/>
<gene>
    <name evidence="1" type="ORF">DC20_00615</name>
</gene>
<dbReference type="Proteomes" id="UP000061382">
    <property type="component" value="Chromosome"/>
</dbReference>
<evidence type="ECO:0000313" key="1">
    <source>
        <dbReference type="EMBL" id="ALI97765.1"/>
    </source>
</evidence>
<dbReference type="EMBL" id="CP012643">
    <property type="protein sequence ID" value="ALI97765.1"/>
    <property type="molecule type" value="Genomic_DNA"/>
</dbReference>
<dbReference type="PATRIC" id="fig|512763.3.peg.132"/>
<dbReference type="RefSeq" id="WP_062542059.1">
    <property type="nucleotide sequence ID" value="NZ_CP012643.1"/>
</dbReference>
<sequence>MKVIGNVLDITTTRDSRHKDVEVYLDSIEYLTSKKDGRYYQDFEYLEELETPLVITGDCLARVSGKKPDDGEYEFKVFDKEGEEYVHNPNKQLFLTLEYDFDENLTILSSAYYSVSMPNEEFTKFKTEREKEKSRKNWKGRKKS</sequence>
<dbReference type="OrthoDB" id="893392at2"/>
<evidence type="ECO:0000313" key="2">
    <source>
        <dbReference type="Proteomes" id="UP000061382"/>
    </source>
</evidence>
<dbReference type="AlphaFoldDB" id="A0A0P0C3W3"/>
<accession>A0A0P0C3W3</accession>
<name>A0A0P0C3W3_9BACT</name>
<proteinExistence type="predicted"/>
<dbReference type="STRING" id="512763.DC20_00615"/>
<keyword evidence="2" id="KW-1185">Reference proteome</keyword>
<protein>
    <submittedName>
        <fullName evidence="1">Uncharacterized protein</fullName>
    </submittedName>
</protein>